<evidence type="ECO:0000259" key="2">
    <source>
        <dbReference type="Pfam" id="PF13472"/>
    </source>
</evidence>
<dbReference type="Proteomes" id="UP000252733">
    <property type="component" value="Unassembled WGS sequence"/>
</dbReference>
<dbReference type="EMBL" id="QPIZ01000041">
    <property type="protein sequence ID" value="RCW26087.1"/>
    <property type="molecule type" value="Genomic_DNA"/>
</dbReference>
<evidence type="ECO:0000256" key="1">
    <source>
        <dbReference type="SAM" id="SignalP"/>
    </source>
</evidence>
<evidence type="ECO:0000313" key="5">
    <source>
        <dbReference type="Proteomes" id="UP000252733"/>
    </source>
</evidence>
<keyword evidence="4" id="KW-0378">Hydrolase</keyword>
<comment type="caution">
    <text evidence="4">The sequence shown here is derived from an EMBL/GenBank/DDBJ whole genome shotgun (WGS) entry which is preliminary data.</text>
</comment>
<dbReference type="SUPFAM" id="SSF52266">
    <property type="entry name" value="SGNH hydrolase"/>
    <property type="match status" value="1"/>
</dbReference>
<dbReference type="OrthoDB" id="9801375at2"/>
<dbReference type="Pfam" id="PF13472">
    <property type="entry name" value="Lipase_GDSL_2"/>
    <property type="match status" value="1"/>
</dbReference>
<sequence length="361" mass="40552">MKNYRFDSLIFILMMALVASTLGSCSQTKTKFFSADHPLFQYCGRVDFSNPELPRFWAPGVYIQARFEGDSCLVELNDEVLYGSNHNYVSLQVDDQPVRRIKLTGKNNVIKMDAVGEGPHRLIICKSTEAGIGFLEFAGLHCEKLLEPAPVPERKIEFYGNSITCGTGSDISEIACGEGEWHDQHNAYMSYGPVTARMLDAQWMLSSVSGIGLMHSCCDMDIVMPDVFDKLNMRENQSQWVFSRYQPDVVTVALGQNDGIQDSTAFCSRYVEFVQTLRTHYPDAEIVLLTSPMGNEELTAVLKNYLTSVRNSVHARGDSNVHTFFFSGRYNNGCDNHPDLAQHQEIAAELSEFLSNLMGWE</sequence>
<dbReference type="PROSITE" id="PS51257">
    <property type="entry name" value="PROKAR_LIPOPROTEIN"/>
    <property type="match status" value="1"/>
</dbReference>
<dbReference type="STRING" id="1168289.GCA_000259075_02009"/>
<dbReference type="PANTHER" id="PTHR37834">
    <property type="entry name" value="GDSL-LIKE LIPASE/ACYLHYDROLASE DOMAIN PROTEIN (AFU_ORTHOLOGUE AFUA_2G00620)"/>
    <property type="match status" value="1"/>
</dbReference>
<dbReference type="RefSeq" id="WP_106154574.1">
    <property type="nucleotide sequence ID" value="NZ_PVTS01000022.1"/>
</dbReference>
<feature type="domain" description="Carbohydrate esterase 2 N-terminal" evidence="3">
    <location>
        <begin position="42"/>
        <end position="152"/>
    </location>
</feature>
<protein>
    <submittedName>
        <fullName evidence="4">GDSL-like lipase/acylhydrolase family protein</fullName>
    </submittedName>
</protein>
<dbReference type="InterPro" id="IPR052762">
    <property type="entry name" value="PCW_deacetylase/CE"/>
</dbReference>
<dbReference type="Pfam" id="PF17996">
    <property type="entry name" value="CE2_N"/>
    <property type="match status" value="1"/>
</dbReference>
<dbReference type="InterPro" id="IPR037461">
    <property type="entry name" value="CtCE2-like_dom"/>
</dbReference>
<dbReference type="Gene3D" id="2.60.120.260">
    <property type="entry name" value="Galactose-binding domain-like"/>
    <property type="match status" value="1"/>
</dbReference>
<name>A0A2T0WZ72_9BACT</name>
<keyword evidence="5" id="KW-1185">Reference proteome</keyword>
<feature type="signal peptide" evidence="1">
    <location>
        <begin position="1"/>
        <end position="26"/>
    </location>
</feature>
<gene>
    <name evidence="4" type="ORF">DFO77_1416</name>
</gene>
<dbReference type="InterPro" id="IPR013830">
    <property type="entry name" value="SGNH_hydro"/>
</dbReference>
<dbReference type="CDD" id="cd01831">
    <property type="entry name" value="Endoglucanase_E_like"/>
    <property type="match status" value="1"/>
</dbReference>
<dbReference type="PANTHER" id="PTHR37834:SF2">
    <property type="entry name" value="ESTERASE, SGNH HYDROLASE-TYPE"/>
    <property type="match status" value="1"/>
</dbReference>
<keyword evidence="1" id="KW-0732">Signal</keyword>
<dbReference type="AlphaFoldDB" id="A0A2T0WZ72"/>
<proteinExistence type="predicted"/>
<dbReference type="Gene3D" id="3.40.50.1110">
    <property type="entry name" value="SGNH hydrolase"/>
    <property type="match status" value="1"/>
</dbReference>
<reference evidence="4 5" key="1">
    <citation type="submission" date="2018-07" db="EMBL/GenBank/DDBJ databases">
        <title>Freshwater and sediment microbial communities from various areas in North America, analyzing microbe dynamics in response to fracking.</title>
        <authorList>
            <person name="Lamendella R."/>
        </authorList>
    </citation>
    <scope>NUCLEOTIDE SEQUENCE [LARGE SCALE GENOMIC DNA]</scope>
    <source>
        <strain evidence="4 5">160A</strain>
    </source>
</reference>
<feature type="chain" id="PRO_5030056565" evidence="1">
    <location>
        <begin position="27"/>
        <end position="361"/>
    </location>
</feature>
<dbReference type="InterPro" id="IPR040794">
    <property type="entry name" value="CE2_N"/>
</dbReference>
<organism evidence="4 5">
    <name type="scientific">Marinilabilia salmonicolor</name>
    <dbReference type="NCBI Taxonomy" id="989"/>
    <lineage>
        <taxon>Bacteria</taxon>
        <taxon>Pseudomonadati</taxon>
        <taxon>Bacteroidota</taxon>
        <taxon>Bacteroidia</taxon>
        <taxon>Marinilabiliales</taxon>
        <taxon>Marinilabiliaceae</taxon>
        <taxon>Marinilabilia</taxon>
    </lineage>
</organism>
<accession>A0A2T0WZ72</accession>
<feature type="domain" description="SGNH hydrolase-type esterase" evidence="2">
    <location>
        <begin position="158"/>
        <end position="298"/>
    </location>
</feature>
<dbReference type="GO" id="GO:0052689">
    <property type="term" value="F:carboxylic ester hydrolase activity"/>
    <property type="evidence" value="ECO:0007669"/>
    <property type="project" value="InterPro"/>
</dbReference>
<evidence type="ECO:0000259" key="3">
    <source>
        <dbReference type="Pfam" id="PF17996"/>
    </source>
</evidence>
<evidence type="ECO:0000313" key="4">
    <source>
        <dbReference type="EMBL" id="RCW26087.1"/>
    </source>
</evidence>
<dbReference type="InterPro" id="IPR036514">
    <property type="entry name" value="SGNH_hydro_sf"/>
</dbReference>